<name>A0A1D8NQ57_YARLL</name>
<evidence type="ECO:0000256" key="1">
    <source>
        <dbReference type="ARBA" id="ARBA00010139"/>
    </source>
</evidence>
<evidence type="ECO:0008006" key="9">
    <source>
        <dbReference type="Google" id="ProtNLM"/>
    </source>
</evidence>
<evidence type="ECO:0000313" key="5">
    <source>
        <dbReference type="EMBL" id="AOW07761.1"/>
    </source>
</evidence>
<keyword evidence="3" id="KW-0274">FAD</keyword>
<dbReference type="Proteomes" id="UP000256601">
    <property type="component" value="Unassembled WGS sequence"/>
</dbReference>
<dbReference type="VEuPathDB" id="FungiDB:YALI0_F26983g"/>
<evidence type="ECO:0000313" key="8">
    <source>
        <dbReference type="Proteomes" id="UP000256601"/>
    </source>
</evidence>
<dbReference type="GO" id="GO:0050660">
    <property type="term" value="F:flavin adenine dinucleotide binding"/>
    <property type="evidence" value="ECO:0007669"/>
    <property type="project" value="InterPro"/>
</dbReference>
<evidence type="ECO:0000313" key="6">
    <source>
        <dbReference type="EMBL" id="RDW27635.1"/>
    </source>
</evidence>
<dbReference type="KEGG" id="yli:2908347"/>
<dbReference type="AlphaFoldDB" id="A0A1D8NQ57"/>
<dbReference type="VEuPathDB" id="FungiDB:YALI1_F34324g"/>
<accession>A0A1D8NQ57</accession>
<dbReference type="GO" id="GO:0050661">
    <property type="term" value="F:NADP binding"/>
    <property type="evidence" value="ECO:0007669"/>
    <property type="project" value="InterPro"/>
</dbReference>
<dbReference type="Pfam" id="PF00743">
    <property type="entry name" value="FMO-like"/>
    <property type="match status" value="1"/>
</dbReference>
<protein>
    <recommendedName>
        <fullName evidence="9">Baeyer-Villiger monooxygenase</fullName>
    </recommendedName>
</protein>
<dbReference type="GO" id="GO:0004499">
    <property type="term" value="F:N,N-dimethylaniline monooxygenase activity"/>
    <property type="evidence" value="ECO:0007669"/>
    <property type="project" value="InterPro"/>
</dbReference>
<dbReference type="Proteomes" id="UP000182444">
    <property type="component" value="Chromosome 1F"/>
</dbReference>
<dbReference type="Gene3D" id="3.50.50.60">
    <property type="entry name" value="FAD/NAD(P)-binding domain"/>
    <property type="match status" value="2"/>
</dbReference>
<evidence type="ECO:0000256" key="4">
    <source>
        <dbReference type="ARBA" id="ARBA00023002"/>
    </source>
</evidence>
<gene>
    <name evidence="6" type="ORF">B0I71DRAFT_128897</name>
    <name evidence="5" type="ORF">YALI1_F34324g</name>
</gene>
<dbReference type="InterPro" id="IPR051209">
    <property type="entry name" value="FAD-bind_Monooxygenase_sf"/>
</dbReference>
<dbReference type="PANTHER" id="PTHR42877:SF5">
    <property type="entry name" value="L-ORNITHINE N(5)-MONOOXYGENASE-RELATED"/>
    <property type="match status" value="1"/>
</dbReference>
<reference evidence="6 8" key="2">
    <citation type="submission" date="2018-07" db="EMBL/GenBank/DDBJ databases">
        <title>Draft Genome Assemblies for Five Robust Yarrowia lipolytica Strains Exhibiting High Lipid Production and Pentose Sugar Utilization and Sugar Alcohol Secretion from Undetoxified Lignocellulosic Biomass Hydrolysates.</title>
        <authorList>
            <consortium name="DOE Joint Genome Institute"/>
            <person name="Walker C."/>
            <person name="Ryu S."/>
            <person name="Na H."/>
            <person name="Zane M."/>
            <person name="LaButti K."/>
            <person name="Lipzen A."/>
            <person name="Haridas S."/>
            <person name="Barry K."/>
            <person name="Grigoriev I.V."/>
            <person name="Quarterman J."/>
            <person name="Slininger P."/>
            <person name="Dien B."/>
            <person name="Trinh C.T."/>
        </authorList>
    </citation>
    <scope>NUCLEOTIDE SEQUENCE [LARGE SCALE GENOMIC DNA]</scope>
    <source>
        <strain evidence="6 8">YB392</strain>
    </source>
</reference>
<comment type="similarity">
    <text evidence="1">Belongs to the FAD-binding monooxygenase family.</text>
</comment>
<organism evidence="5 7">
    <name type="scientific">Yarrowia lipolytica</name>
    <name type="common">Candida lipolytica</name>
    <dbReference type="NCBI Taxonomy" id="4952"/>
    <lineage>
        <taxon>Eukaryota</taxon>
        <taxon>Fungi</taxon>
        <taxon>Dikarya</taxon>
        <taxon>Ascomycota</taxon>
        <taxon>Saccharomycotina</taxon>
        <taxon>Dipodascomycetes</taxon>
        <taxon>Dipodascales</taxon>
        <taxon>Dipodascales incertae sedis</taxon>
        <taxon>Yarrowia</taxon>
    </lineage>
</organism>
<dbReference type="PANTHER" id="PTHR42877">
    <property type="entry name" value="L-ORNITHINE N(5)-MONOOXYGENASE-RELATED"/>
    <property type="match status" value="1"/>
</dbReference>
<evidence type="ECO:0000313" key="7">
    <source>
        <dbReference type="Proteomes" id="UP000182444"/>
    </source>
</evidence>
<dbReference type="eggNOG" id="KOG1399">
    <property type="taxonomic scope" value="Eukaryota"/>
</dbReference>
<keyword evidence="4" id="KW-0560">Oxidoreductase</keyword>
<evidence type="ECO:0000256" key="2">
    <source>
        <dbReference type="ARBA" id="ARBA00022630"/>
    </source>
</evidence>
<dbReference type="InterPro" id="IPR036188">
    <property type="entry name" value="FAD/NAD-bd_sf"/>
</dbReference>
<evidence type="ECO:0000256" key="3">
    <source>
        <dbReference type="ARBA" id="ARBA00022827"/>
    </source>
</evidence>
<dbReference type="InterPro" id="IPR020946">
    <property type="entry name" value="Flavin_mOase-like"/>
</dbReference>
<reference evidence="5 7" key="1">
    <citation type="journal article" date="2016" name="PLoS ONE">
        <title>Sequence Assembly of Yarrowia lipolytica Strain W29/CLIB89 Shows Transposable Element Diversity.</title>
        <authorList>
            <person name="Magnan C."/>
            <person name="Yu J."/>
            <person name="Chang I."/>
            <person name="Jahn E."/>
            <person name="Kanomata Y."/>
            <person name="Wu J."/>
            <person name="Zeller M."/>
            <person name="Oakes M."/>
            <person name="Baldi P."/>
            <person name="Sandmeyer S."/>
        </authorList>
    </citation>
    <scope>NUCLEOTIDE SEQUENCE [LARGE SCALE GENOMIC DNA]</scope>
    <source>
        <strain evidence="5">CLIB89</strain>
        <strain evidence="7">CLIB89(W29)</strain>
    </source>
</reference>
<sequence>MDSSNHTNMNRHTHALIVGAGFSGLASAIKLQTDWNTTDYQIYDRDSEFGGTWQQNTYPGAASDIPALWYCLASDPKVDWKEPYPSQEELRQYIKDVAEKYNLRKRATFGAEIEKVEWLADQQMWKASIKDVATGNKYTHTSRVVFMGKGCLVVPNKFKTAGIEDFKGPIMHTAQWDHSVDYKGKNVVVIGNGCSAVQVCAAIAPEVGSLTQFARTPQWMVPRPEWKWLKTMGETFPFMLGFVRFLMFLTLEANFSLFRGGWYARADRAVRTWVSTMLLKWHLPKKYHENSIPKYELGCKRIIYDCGYWKALHQKNVELTYDPIVRMTSNSVITKSGQEWPADIVIDATGFNVAASMGGLEIVGETGENLVDFWNGKVSAYETVMVANYPNMFFLFGPNATTGHNSVIFAIENALKWIENVASDLVTGSATYVTVKNEAYDSWTQKVHEASKKMAFSTGGCVSWYMSASGAGHNGVTYPWTQFTAWWRARFPVKSDMIVKSKKDE</sequence>
<dbReference type="SUPFAM" id="SSF51905">
    <property type="entry name" value="FAD/NAD(P)-binding domain"/>
    <property type="match status" value="1"/>
</dbReference>
<dbReference type="EMBL" id="CP017558">
    <property type="protein sequence ID" value="AOW07761.1"/>
    <property type="molecule type" value="Genomic_DNA"/>
</dbReference>
<dbReference type="EMBL" id="KZ857329">
    <property type="protein sequence ID" value="RDW27635.1"/>
    <property type="molecule type" value="Genomic_DNA"/>
</dbReference>
<proteinExistence type="inferred from homology"/>
<keyword evidence="2" id="KW-0285">Flavoprotein</keyword>